<dbReference type="PROSITE" id="PS51257">
    <property type="entry name" value="PROKAR_LIPOPROTEIN"/>
    <property type="match status" value="1"/>
</dbReference>
<dbReference type="Gene3D" id="3.10.105.10">
    <property type="entry name" value="Dipeptide-binding Protein, Domain 3"/>
    <property type="match status" value="1"/>
</dbReference>
<dbReference type="OrthoDB" id="9803988at2"/>
<dbReference type="Gene3D" id="3.90.76.10">
    <property type="entry name" value="Dipeptide-binding Protein, Domain 1"/>
    <property type="match status" value="1"/>
</dbReference>
<feature type="chain" id="PRO_5026208278" evidence="5">
    <location>
        <begin position="21"/>
        <end position="494"/>
    </location>
</feature>
<sequence>MHRFLAFCLLSMGVLLSSCGNQQTGAVDVAIISNENEINTASVPYDEALRPVYAALSSGLVGLDEDGEIVPELADRWIITDDGKSYIFRLREGTWPDGSELTAASARRSIRKNLRALRSSALGRDLAAISEVRAMAGRVIEFRLSSPTPNLLQMLAQPEMALSHGSDPTGPMMLMQSDGDMRLIFRAPEQRGLPPMEDWNEGLRPIALHLLPADAAIRRFYDGDADIVLGGTLGDLPLVDTGPLSRGTVRLEPALGLFGLQVQRADGVLASPEGREAVAMAIDRSALMQDFNIGGWLASTRVIANGLEGDLGTIAQRWTDATMEERQQEARRRIDAWATDMPSNAPEGALAELSIYLPSAPGYAKLFDKLAGQLAEVGIVLSREDDAAKADLVLVDRAARYAGVRWFLNQFSCKLKRGLCSPEADQRLADSLAEPDPAFRAGLLAEAEAELTAANIFIPFGEPVRWSLIRGGLTGYAANSWGFHPLPPLATRPN</sequence>
<evidence type="ECO:0000256" key="1">
    <source>
        <dbReference type="ARBA" id="ARBA00004418"/>
    </source>
</evidence>
<evidence type="ECO:0000256" key="2">
    <source>
        <dbReference type="ARBA" id="ARBA00005695"/>
    </source>
</evidence>
<dbReference type="SUPFAM" id="SSF53850">
    <property type="entry name" value="Periplasmic binding protein-like II"/>
    <property type="match status" value="1"/>
</dbReference>
<gene>
    <name evidence="7" type="ORF">GRI91_06860</name>
</gene>
<organism evidence="7 8">
    <name type="scientific">Altericroceibacterium endophyticum</name>
    <dbReference type="NCBI Taxonomy" id="1808508"/>
    <lineage>
        <taxon>Bacteria</taxon>
        <taxon>Pseudomonadati</taxon>
        <taxon>Pseudomonadota</taxon>
        <taxon>Alphaproteobacteria</taxon>
        <taxon>Sphingomonadales</taxon>
        <taxon>Erythrobacteraceae</taxon>
        <taxon>Altericroceibacterium</taxon>
    </lineage>
</organism>
<dbReference type="Gene3D" id="3.40.190.10">
    <property type="entry name" value="Periplasmic binding protein-like II"/>
    <property type="match status" value="1"/>
</dbReference>
<evidence type="ECO:0000259" key="6">
    <source>
        <dbReference type="Pfam" id="PF00496"/>
    </source>
</evidence>
<dbReference type="Pfam" id="PF00496">
    <property type="entry name" value="SBP_bac_5"/>
    <property type="match status" value="1"/>
</dbReference>
<reference evidence="7 8" key="1">
    <citation type="submission" date="2019-12" db="EMBL/GenBank/DDBJ databases">
        <title>Genomic-based taxomic classification of the family Erythrobacteraceae.</title>
        <authorList>
            <person name="Xu L."/>
        </authorList>
    </citation>
    <scope>NUCLEOTIDE SEQUENCE [LARGE SCALE GENOMIC DNA]</scope>
    <source>
        <strain evidence="7 8">LMG 29518</strain>
    </source>
</reference>
<dbReference type="PANTHER" id="PTHR30290:SF10">
    <property type="entry name" value="PERIPLASMIC OLIGOPEPTIDE-BINDING PROTEIN-RELATED"/>
    <property type="match status" value="1"/>
</dbReference>
<comment type="caution">
    <text evidence="7">The sequence shown here is derived from an EMBL/GenBank/DDBJ whole genome shotgun (WGS) entry which is preliminary data.</text>
</comment>
<comment type="similarity">
    <text evidence="2">Belongs to the bacterial solute-binding protein 5 family.</text>
</comment>
<protein>
    <submittedName>
        <fullName evidence="7">ABC transporter substrate-binding protein</fullName>
    </submittedName>
</protein>
<proteinExistence type="inferred from homology"/>
<keyword evidence="3" id="KW-0813">Transport</keyword>
<evidence type="ECO:0000256" key="5">
    <source>
        <dbReference type="SAM" id="SignalP"/>
    </source>
</evidence>
<dbReference type="GO" id="GO:0030313">
    <property type="term" value="C:cell envelope"/>
    <property type="evidence" value="ECO:0007669"/>
    <property type="project" value="UniProtKB-SubCell"/>
</dbReference>
<accession>A0A6I4T6D6</accession>
<evidence type="ECO:0000313" key="8">
    <source>
        <dbReference type="Proteomes" id="UP000438476"/>
    </source>
</evidence>
<dbReference type="EMBL" id="WTYT01000002">
    <property type="protein sequence ID" value="MXO65470.1"/>
    <property type="molecule type" value="Genomic_DNA"/>
</dbReference>
<comment type="subcellular location">
    <subcellularLocation>
        <location evidence="1">Periplasm</location>
    </subcellularLocation>
</comment>
<dbReference type="GO" id="GO:1904680">
    <property type="term" value="F:peptide transmembrane transporter activity"/>
    <property type="evidence" value="ECO:0007669"/>
    <property type="project" value="TreeGrafter"/>
</dbReference>
<keyword evidence="8" id="KW-1185">Reference proteome</keyword>
<dbReference type="InterPro" id="IPR000914">
    <property type="entry name" value="SBP_5_dom"/>
</dbReference>
<dbReference type="InterPro" id="IPR039424">
    <property type="entry name" value="SBP_5"/>
</dbReference>
<keyword evidence="4 5" id="KW-0732">Signal</keyword>
<dbReference type="PANTHER" id="PTHR30290">
    <property type="entry name" value="PERIPLASMIC BINDING COMPONENT OF ABC TRANSPORTER"/>
    <property type="match status" value="1"/>
</dbReference>
<dbReference type="RefSeq" id="WP_160735860.1">
    <property type="nucleotide sequence ID" value="NZ_WTYT01000002.1"/>
</dbReference>
<dbReference type="AlphaFoldDB" id="A0A6I4T6D6"/>
<evidence type="ECO:0000256" key="3">
    <source>
        <dbReference type="ARBA" id="ARBA00022448"/>
    </source>
</evidence>
<feature type="signal peptide" evidence="5">
    <location>
        <begin position="1"/>
        <end position="20"/>
    </location>
</feature>
<feature type="domain" description="Solute-binding protein family 5" evidence="6">
    <location>
        <begin position="68"/>
        <end position="295"/>
    </location>
</feature>
<dbReference type="Proteomes" id="UP000438476">
    <property type="component" value="Unassembled WGS sequence"/>
</dbReference>
<evidence type="ECO:0000313" key="7">
    <source>
        <dbReference type="EMBL" id="MXO65470.1"/>
    </source>
</evidence>
<evidence type="ECO:0000256" key="4">
    <source>
        <dbReference type="ARBA" id="ARBA00022729"/>
    </source>
</evidence>
<name>A0A6I4T6D6_9SPHN</name>
<dbReference type="GO" id="GO:0015833">
    <property type="term" value="P:peptide transport"/>
    <property type="evidence" value="ECO:0007669"/>
    <property type="project" value="TreeGrafter"/>
</dbReference>